<gene>
    <name evidence="3" type="ORF">H0A62_04335</name>
</gene>
<reference evidence="3 4" key="1">
    <citation type="submission" date="2020-07" db="EMBL/GenBank/DDBJ databases">
        <title>Taxonomic revisions and descriptions of new bacterial species based on genomic comparisons in the high-G+C-content subgroup of the family Alcaligenaceae.</title>
        <authorList>
            <person name="Szabo A."/>
            <person name="Felfoldi T."/>
        </authorList>
    </citation>
    <scope>NUCLEOTIDE SEQUENCE [LARGE SCALE GENOMIC DNA]</scope>
    <source>
        <strain evidence="3 4">DSM 25667</strain>
    </source>
</reference>
<evidence type="ECO:0000313" key="3">
    <source>
        <dbReference type="EMBL" id="NYT84824.1"/>
    </source>
</evidence>
<feature type="domain" description="Rhodanese" evidence="2">
    <location>
        <begin position="282"/>
        <end position="350"/>
    </location>
</feature>
<keyword evidence="1" id="KW-0677">Repeat</keyword>
<protein>
    <submittedName>
        <fullName evidence="3">Sulfurtransferase</fullName>
    </submittedName>
</protein>
<dbReference type="Proteomes" id="UP000554144">
    <property type="component" value="Unassembled WGS sequence"/>
</dbReference>
<comment type="caution">
    <text evidence="3">The sequence shown here is derived from an EMBL/GenBank/DDBJ whole genome shotgun (WGS) entry which is preliminary data.</text>
</comment>
<dbReference type="AlphaFoldDB" id="A0A853H3W1"/>
<dbReference type="RefSeq" id="WP_130037901.1">
    <property type="nucleotide sequence ID" value="NZ_JACCEV010000001.1"/>
</dbReference>
<feature type="domain" description="Rhodanese" evidence="2">
    <location>
        <begin position="140"/>
        <end position="231"/>
    </location>
</feature>
<dbReference type="EMBL" id="JACCEV010000001">
    <property type="protein sequence ID" value="NYT84824.1"/>
    <property type="molecule type" value="Genomic_DNA"/>
</dbReference>
<dbReference type="PANTHER" id="PTHR43855:SF1">
    <property type="entry name" value="THIOSULFATE SULFURTRANSFERASE"/>
    <property type="match status" value="1"/>
</dbReference>
<dbReference type="InterPro" id="IPR001763">
    <property type="entry name" value="Rhodanese-like_dom"/>
</dbReference>
<dbReference type="InterPro" id="IPR036873">
    <property type="entry name" value="Rhodanese-like_dom_sf"/>
</dbReference>
<keyword evidence="3" id="KW-0808">Transferase</keyword>
<organism evidence="3 4">
    <name type="scientific">Pollutimonas harenae</name>
    <dbReference type="NCBI Taxonomy" id="657015"/>
    <lineage>
        <taxon>Bacteria</taxon>
        <taxon>Pseudomonadati</taxon>
        <taxon>Pseudomonadota</taxon>
        <taxon>Betaproteobacteria</taxon>
        <taxon>Burkholderiales</taxon>
        <taxon>Alcaligenaceae</taxon>
        <taxon>Pollutimonas</taxon>
    </lineage>
</organism>
<dbReference type="SUPFAM" id="SSF52821">
    <property type="entry name" value="Rhodanese/Cell cycle control phosphatase"/>
    <property type="match status" value="4"/>
</dbReference>
<feature type="domain" description="Rhodanese" evidence="2">
    <location>
        <begin position="17"/>
        <end position="107"/>
    </location>
</feature>
<evidence type="ECO:0000259" key="2">
    <source>
        <dbReference type="PROSITE" id="PS50206"/>
    </source>
</evidence>
<dbReference type="OrthoDB" id="9789585at2"/>
<dbReference type="InterPro" id="IPR051126">
    <property type="entry name" value="Thiosulfate_sulfurtransferase"/>
</dbReference>
<dbReference type="GO" id="GO:0016740">
    <property type="term" value="F:transferase activity"/>
    <property type="evidence" value="ECO:0007669"/>
    <property type="project" value="UniProtKB-KW"/>
</dbReference>
<dbReference type="Pfam" id="PF00581">
    <property type="entry name" value="Rhodanese"/>
    <property type="match status" value="4"/>
</dbReference>
<dbReference type="Gene3D" id="3.40.250.10">
    <property type="entry name" value="Rhodanese-like domain"/>
    <property type="match status" value="4"/>
</dbReference>
<name>A0A853H3W1_9BURK</name>
<proteinExistence type="predicted"/>
<feature type="domain" description="Rhodanese" evidence="2">
    <location>
        <begin position="383"/>
        <end position="465"/>
    </location>
</feature>
<dbReference type="SMART" id="SM00450">
    <property type="entry name" value="RHOD"/>
    <property type="match status" value="4"/>
</dbReference>
<dbReference type="PROSITE" id="PS50206">
    <property type="entry name" value="RHODANESE_3"/>
    <property type="match status" value="4"/>
</dbReference>
<evidence type="ECO:0000313" key="4">
    <source>
        <dbReference type="Proteomes" id="UP000554144"/>
    </source>
</evidence>
<keyword evidence="4" id="KW-1185">Reference proteome</keyword>
<sequence>MTNRTIEPHEVQDWLYDGRELAFLDVREHGLYGEGHPLFATPLPYSRLELDITRLVPRRSVRVVLFDDDESIAGKAAQRLAAIGYGNVHIVRGGSRGWKDAGYVLFAGVNVPSKTFGELVEHTCRTPRISAAELSRMMEDGHSLLVLDGRPFNEYRKMNIPQAVCCPNGELAYRIHELVPDEKTTVVINCAGRTRSIIGAQTLINLGIPNPVFALENGTQGWYLEGLDLEHGSKRKYSEVMANEDARARSEWLAQQLDVPYVDAVTVLDWLVQGECSVFLCDVRTEEEFNTATLPGAQHTPGGQLIQATDQYVGVRGAHIVLFDDDGVRAPVVAGWLRQMGHDAYVLKQTLTQASGFNWPEAMVPALPLLPLMPAKSVHDRIEKGQCIVVDVRASASYRAGHVPGAVWAIRPRIAEQLQGRKPPFILVADDPGVAALAALELPAEAYLLEGGMDAWEAAGYPLMATSNVPPDAERIDYLFFVHDRHDGNREAARQYLAWETGLLAQLEPREHDMFKPVVVPVRP</sequence>
<evidence type="ECO:0000256" key="1">
    <source>
        <dbReference type="ARBA" id="ARBA00022737"/>
    </source>
</evidence>
<dbReference type="PANTHER" id="PTHR43855">
    <property type="entry name" value="THIOSULFATE SULFURTRANSFERASE"/>
    <property type="match status" value="1"/>
</dbReference>
<accession>A0A853H3W1</accession>